<organism evidence="1 2">
    <name type="scientific">Lates japonicus</name>
    <name type="common">Japanese lates</name>
    <dbReference type="NCBI Taxonomy" id="270547"/>
    <lineage>
        <taxon>Eukaryota</taxon>
        <taxon>Metazoa</taxon>
        <taxon>Chordata</taxon>
        <taxon>Craniata</taxon>
        <taxon>Vertebrata</taxon>
        <taxon>Euteleostomi</taxon>
        <taxon>Actinopterygii</taxon>
        <taxon>Neopterygii</taxon>
        <taxon>Teleostei</taxon>
        <taxon>Neoteleostei</taxon>
        <taxon>Acanthomorphata</taxon>
        <taxon>Carangaria</taxon>
        <taxon>Carangaria incertae sedis</taxon>
        <taxon>Centropomidae</taxon>
        <taxon>Lates</taxon>
    </lineage>
</organism>
<name>A0AAD3RAD3_LATJO</name>
<dbReference type="EMBL" id="BRZM01000047">
    <property type="protein sequence ID" value="GLD61698.1"/>
    <property type="molecule type" value="Genomic_DNA"/>
</dbReference>
<reference evidence="1" key="1">
    <citation type="submission" date="2022-08" db="EMBL/GenBank/DDBJ databases">
        <title>Genome sequencing of akame (Lates japonicus).</title>
        <authorList>
            <person name="Hashiguchi Y."/>
            <person name="Takahashi H."/>
        </authorList>
    </citation>
    <scope>NUCLEOTIDE SEQUENCE</scope>
    <source>
        <strain evidence="1">Kochi</strain>
    </source>
</reference>
<keyword evidence="1" id="KW-0418">Kinase</keyword>
<keyword evidence="2" id="KW-1185">Reference proteome</keyword>
<evidence type="ECO:0000313" key="2">
    <source>
        <dbReference type="Proteomes" id="UP001279410"/>
    </source>
</evidence>
<comment type="caution">
    <text evidence="1">The sequence shown here is derived from an EMBL/GenBank/DDBJ whole genome shotgun (WGS) entry which is preliminary data.</text>
</comment>
<dbReference type="AlphaFoldDB" id="A0AAD3RAD3"/>
<sequence length="78" mass="9320">MHKVFELTQRKKTQVDGKEDYTELKELLLEHMKKIQQRRRIAMLREFKHVKINVEKVVTMCEYTTTSFCFSIVIAASN</sequence>
<accession>A0AAD3RAD3</accession>
<protein>
    <submittedName>
        <fullName evidence="1">Mixed lineage kinase domain-like protein</fullName>
    </submittedName>
</protein>
<gene>
    <name evidence="1" type="ORF">AKAME5_001348600</name>
</gene>
<keyword evidence="1" id="KW-0808">Transferase</keyword>
<dbReference type="GO" id="GO:0016301">
    <property type="term" value="F:kinase activity"/>
    <property type="evidence" value="ECO:0007669"/>
    <property type="project" value="UniProtKB-KW"/>
</dbReference>
<proteinExistence type="predicted"/>
<dbReference type="Proteomes" id="UP001279410">
    <property type="component" value="Unassembled WGS sequence"/>
</dbReference>
<evidence type="ECO:0000313" key="1">
    <source>
        <dbReference type="EMBL" id="GLD61698.1"/>
    </source>
</evidence>